<comment type="caution">
    <text evidence="5">The sequence shown here is derived from an EMBL/GenBank/DDBJ whole genome shotgun (WGS) entry which is preliminary data.</text>
</comment>
<dbReference type="SUPFAM" id="SSF53335">
    <property type="entry name" value="S-adenosyl-L-methionine-dependent methyltransferases"/>
    <property type="match status" value="1"/>
</dbReference>
<dbReference type="InterPro" id="IPR020598">
    <property type="entry name" value="rRNA_Ade_methylase_Trfase_N"/>
</dbReference>
<evidence type="ECO:0000259" key="4">
    <source>
        <dbReference type="SMART" id="SM00650"/>
    </source>
</evidence>
<evidence type="ECO:0000256" key="1">
    <source>
        <dbReference type="ARBA" id="ARBA00022603"/>
    </source>
</evidence>
<dbReference type="EMBL" id="WBMS02000037">
    <property type="protein sequence ID" value="MWA05444.1"/>
    <property type="molecule type" value="Genomic_DNA"/>
</dbReference>
<dbReference type="Pfam" id="PF13649">
    <property type="entry name" value="Methyltransf_25"/>
    <property type="match status" value="1"/>
</dbReference>
<evidence type="ECO:0000256" key="3">
    <source>
        <dbReference type="ARBA" id="ARBA00022691"/>
    </source>
</evidence>
<gene>
    <name evidence="5" type="ORF">F8568_034790</name>
</gene>
<dbReference type="InterPro" id="IPR041698">
    <property type="entry name" value="Methyltransf_25"/>
</dbReference>
<protein>
    <submittedName>
        <fullName evidence="5">Methyltransferase domain-containing protein</fullName>
    </submittedName>
</protein>
<accession>A0A6I4MMV8</accession>
<proteinExistence type="predicted"/>
<dbReference type="CDD" id="cd02440">
    <property type="entry name" value="AdoMet_MTases"/>
    <property type="match status" value="1"/>
</dbReference>
<dbReference type="GO" id="GO:0000179">
    <property type="term" value="F:rRNA (adenine-N6,N6-)-dimethyltransferase activity"/>
    <property type="evidence" value="ECO:0007669"/>
    <property type="project" value="InterPro"/>
</dbReference>
<evidence type="ECO:0000313" key="5">
    <source>
        <dbReference type="EMBL" id="MWA05444.1"/>
    </source>
</evidence>
<keyword evidence="2" id="KW-0808">Transferase</keyword>
<keyword evidence="1 5" id="KW-0489">Methyltransferase</keyword>
<dbReference type="InterPro" id="IPR029063">
    <property type="entry name" value="SAM-dependent_MTases_sf"/>
</dbReference>
<sequence>MNESHLSYLASPAWAETLRTDLLPWLRRVADLGDDVLEIGPGPGLTTDLLLETTGRVTAVEVDPDLAAGLRERLRGSNAEIIQGDARTVELEEGRFTAGTCFSMLHHMESPQAQDELFARLSRLLRPGAALIGVDSLDTEMIRQGHRGDTYVPVDPDTLEARLHAAGFADVTVHRSNAHQFRFTARKPAPSS</sequence>
<evidence type="ECO:0000256" key="2">
    <source>
        <dbReference type="ARBA" id="ARBA00022679"/>
    </source>
</evidence>
<dbReference type="PANTHER" id="PTHR43861:SF1">
    <property type="entry name" value="TRANS-ACONITATE 2-METHYLTRANSFERASE"/>
    <property type="match status" value="1"/>
</dbReference>
<dbReference type="PANTHER" id="PTHR43861">
    <property type="entry name" value="TRANS-ACONITATE 2-METHYLTRANSFERASE-RELATED"/>
    <property type="match status" value="1"/>
</dbReference>
<dbReference type="AlphaFoldDB" id="A0A6I4MMV8"/>
<feature type="domain" description="Ribosomal RNA adenine methylase transferase N-terminal" evidence="4">
    <location>
        <begin position="25"/>
        <end position="145"/>
    </location>
</feature>
<keyword evidence="3" id="KW-0949">S-adenosyl-L-methionine</keyword>
<keyword evidence="6" id="KW-1185">Reference proteome</keyword>
<evidence type="ECO:0000313" key="6">
    <source>
        <dbReference type="Proteomes" id="UP000462055"/>
    </source>
</evidence>
<reference evidence="5" key="1">
    <citation type="submission" date="2019-12" db="EMBL/GenBank/DDBJ databases">
        <title>Actinomadura physcomitrii sp. nov., a novel actinomycete isolated from moss [Physcomitrium sphaericum (Ludw) Fuernr].</title>
        <authorList>
            <person name="Zhuang X."/>
        </authorList>
    </citation>
    <scope>NUCLEOTIDE SEQUENCE [LARGE SCALE GENOMIC DNA]</scope>
    <source>
        <strain evidence="5">LD22</strain>
    </source>
</reference>
<dbReference type="SMART" id="SM00650">
    <property type="entry name" value="rADc"/>
    <property type="match status" value="1"/>
</dbReference>
<name>A0A6I4MMV8_9ACTN</name>
<dbReference type="Proteomes" id="UP000462055">
    <property type="component" value="Unassembled WGS sequence"/>
</dbReference>
<organism evidence="5 6">
    <name type="scientific">Actinomadura physcomitrii</name>
    <dbReference type="NCBI Taxonomy" id="2650748"/>
    <lineage>
        <taxon>Bacteria</taxon>
        <taxon>Bacillati</taxon>
        <taxon>Actinomycetota</taxon>
        <taxon>Actinomycetes</taxon>
        <taxon>Streptosporangiales</taxon>
        <taxon>Thermomonosporaceae</taxon>
        <taxon>Actinomadura</taxon>
    </lineage>
</organism>
<dbReference type="Gene3D" id="3.40.50.150">
    <property type="entry name" value="Vaccinia Virus protein VP39"/>
    <property type="match status" value="1"/>
</dbReference>